<feature type="signal peptide" evidence="10">
    <location>
        <begin position="1"/>
        <end position="19"/>
    </location>
</feature>
<proteinExistence type="inferred from homology"/>
<feature type="transmembrane region" description="Helical" evidence="9">
    <location>
        <begin position="373"/>
        <end position="390"/>
    </location>
</feature>
<evidence type="ECO:0000313" key="13">
    <source>
        <dbReference type="EMBL" id="CAG6742299.1"/>
    </source>
</evidence>
<feature type="transmembrane region" description="Helical" evidence="9">
    <location>
        <begin position="612"/>
        <end position="632"/>
    </location>
</feature>
<name>A0A8D8Z8C6_9HEMI</name>
<protein>
    <submittedName>
        <fullName evidence="13">Glutamate receptor 2.5</fullName>
    </submittedName>
</protein>
<keyword evidence="7 13" id="KW-0675">Receptor</keyword>
<dbReference type="SUPFAM" id="SSF53850">
    <property type="entry name" value="Periplasmic binding protein-like II"/>
    <property type="match status" value="1"/>
</dbReference>
<dbReference type="GO" id="GO:0005886">
    <property type="term" value="C:plasma membrane"/>
    <property type="evidence" value="ECO:0007669"/>
    <property type="project" value="UniProtKB-SubCell"/>
</dbReference>
<dbReference type="Pfam" id="PF00060">
    <property type="entry name" value="Lig_chan"/>
    <property type="match status" value="1"/>
</dbReference>
<organism evidence="13">
    <name type="scientific">Cacopsylla melanoneura</name>
    <dbReference type="NCBI Taxonomy" id="428564"/>
    <lineage>
        <taxon>Eukaryota</taxon>
        <taxon>Metazoa</taxon>
        <taxon>Ecdysozoa</taxon>
        <taxon>Arthropoda</taxon>
        <taxon>Hexapoda</taxon>
        <taxon>Insecta</taxon>
        <taxon>Pterygota</taxon>
        <taxon>Neoptera</taxon>
        <taxon>Paraneoptera</taxon>
        <taxon>Hemiptera</taxon>
        <taxon>Sternorrhyncha</taxon>
        <taxon>Psylloidea</taxon>
        <taxon>Psyllidae</taxon>
        <taxon>Psyllinae</taxon>
        <taxon>Cacopsylla</taxon>
    </lineage>
</organism>
<accession>A0A8D8Z8C6</accession>
<evidence type="ECO:0000259" key="11">
    <source>
        <dbReference type="Pfam" id="PF00060"/>
    </source>
</evidence>
<feature type="transmembrane region" description="Helical" evidence="9">
    <location>
        <begin position="402"/>
        <end position="420"/>
    </location>
</feature>
<evidence type="ECO:0000256" key="6">
    <source>
        <dbReference type="ARBA" id="ARBA00023136"/>
    </source>
</evidence>
<feature type="domain" description="Putative ionotropic receptor ligand binding" evidence="12">
    <location>
        <begin position="94"/>
        <end position="191"/>
    </location>
</feature>
<keyword evidence="3" id="KW-1003">Cell membrane</keyword>
<feature type="domain" description="Ionotropic glutamate receptor C-terminal" evidence="11">
    <location>
        <begin position="342"/>
        <end position="619"/>
    </location>
</feature>
<feature type="transmembrane region" description="Helical" evidence="9">
    <location>
        <begin position="341"/>
        <end position="361"/>
    </location>
</feature>
<feature type="chain" id="PRO_5034660788" evidence="10">
    <location>
        <begin position="20"/>
        <end position="668"/>
    </location>
</feature>
<evidence type="ECO:0000256" key="8">
    <source>
        <dbReference type="ARBA" id="ARBA00023180"/>
    </source>
</evidence>
<keyword evidence="10" id="KW-0732">Signal</keyword>
<dbReference type="PANTHER" id="PTHR42643:SF35">
    <property type="entry name" value="IONOTROPIC RECEPTOR 68A, ISOFORM A"/>
    <property type="match status" value="1"/>
</dbReference>
<evidence type="ECO:0000256" key="4">
    <source>
        <dbReference type="ARBA" id="ARBA00022692"/>
    </source>
</evidence>
<keyword evidence="6 9" id="KW-0472">Membrane</keyword>
<evidence type="ECO:0000256" key="2">
    <source>
        <dbReference type="ARBA" id="ARBA00008685"/>
    </source>
</evidence>
<evidence type="ECO:0000259" key="12">
    <source>
        <dbReference type="Pfam" id="PF24061"/>
    </source>
</evidence>
<reference evidence="13" key="1">
    <citation type="submission" date="2021-05" db="EMBL/GenBank/DDBJ databases">
        <authorList>
            <person name="Alioto T."/>
            <person name="Alioto T."/>
            <person name="Gomez Garrido J."/>
        </authorList>
    </citation>
    <scope>NUCLEOTIDE SEQUENCE</scope>
</reference>
<evidence type="ECO:0000256" key="1">
    <source>
        <dbReference type="ARBA" id="ARBA00004651"/>
    </source>
</evidence>
<evidence type="ECO:0000256" key="9">
    <source>
        <dbReference type="SAM" id="Phobius"/>
    </source>
</evidence>
<comment type="similarity">
    <text evidence="2">Belongs to the glutamate-gated ion channel (TC 1.A.10.1) family.</text>
</comment>
<keyword evidence="5 9" id="KW-1133">Transmembrane helix</keyword>
<sequence length="668" mass="77169">MSILKSAIVLVLVLMLTQGAKFYITHKDRYKEYKLNNLQKCLSFITKTYIQKQSIVFIKEQIDQIEISDVVTKQLTHPKMIISYKLINNVEGFYIIFIYNYASYLIDILEQVPKTSVSKYVVLWPQPGSEDLGRIQAVFAEFWKHQIIDVVAVVQMKYGGIRIYEFEPFSPTRCAQSGPPILVNIWSARFNRLSWKKPLYDRKKKVYNLHGCPLKCMGVHRPPESTIIRFPNNTVKLKGTAIKVFKFVRSTLNFTTDKIIHHVPNNLREQEYLNDTTCIGSGLASGRIDLGFGKFTRLLDSELKVEFAIENQMDCFTWAVPYGEGYDPSIWINFLSEFSEVTWMLIVAGLLVAALFVSWVSQYLPREKHQFQSFLFCCFFVFSSFIGATMKPHPQTLVLRLFFTNWLFYSLVITASYQAYLGSLVTVPQQDPQIDDQIDLLKSNIPIAGSTQMFYVLNASRGVSQELNELLDRFQILPPDRIHETISKISTNKKIAIFSSKSELKYYQHLFQTQNLNSTVSQTQILHIFSQCVLKSYSSPFLFRNGSPFEEPINYILMILFESGLLTYWQYKYNEHRLQPTGTITANYAAQSQSNNARFKTAEFSNFSLNQLYAALVILVACESVAVLVFIYEILYFHMNGAHEVNDDTNDNELHLHQPPPNMYHFIH</sequence>
<evidence type="ECO:0000256" key="5">
    <source>
        <dbReference type="ARBA" id="ARBA00022989"/>
    </source>
</evidence>
<dbReference type="AlphaFoldDB" id="A0A8D8Z8C6"/>
<evidence type="ECO:0000256" key="3">
    <source>
        <dbReference type="ARBA" id="ARBA00022475"/>
    </source>
</evidence>
<dbReference type="InterPro" id="IPR052192">
    <property type="entry name" value="Insect_Ionotropic_Sensory_Rcpt"/>
</dbReference>
<dbReference type="Pfam" id="PF24061">
    <property type="entry name" value="LBD_receptor"/>
    <property type="match status" value="1"/>
</dbReference>
<evidence type="ECO:0000256" key="10">
    <source>
        <dbReference type="SAM" id="SignalP"/>
    </source>
</evidence>
<dbReference type="GO" id="GO:0015276">
    <property type="term" value="F:ligand-gated monoatomic ion channel activity"/>
    <property type="evidence" value="ECO:0007669"/>
    <property type="project" value="InterPro"/>
</dbReference>
<evidence type="ECO:0000256" key="7">
    <source>
        <dbReference type="ARBA" id="ARBA00023170"/>
    </source>
</evidence>
<dbReference type="Gene3D" id="1.10.287.70">
    <property type="match status" value="1"/>
</dbReference>
<dbReference type="PANTHER" id="PTHR42643">
    <property type="entry name" value="IONOTROPIC RECEPTOR 20A-RELATED"/>
    <property type="match status" value="1"/>
</dbReference>
<dbReference type="EMBL" id="HBUF01434163">
    <property type="protein sequence ID" value="CAG6742299.1"/>
    <property type="molecule type" value="Transcribed_RNA"/>
</dbReference>
<comment type="subcellular location">
    <subcellularLocation>
        <location evidence="1">Cell membrane</location>
        <topology evidence="1">Multi-pass membrane protein</topology>
    </subcellularLocation>
</comment>
<keyword evidence="4 9" id="KW-0812">Transmembrane</keyword>
<dbReference type="InterPro" id="IPR001320">
    <property type="entry name" value="Iontro_rcpt_C"/>
</dbReference>
<dbReference type="GO" id="GO:0050906">
    <property type="term" value="P:detection of stimulus involved in sensory perception"/>
    <property type="evidence" value="ECO:0007669"/>
    <property type="project" value="UniProtKB-ARBA"/>
</dbReference>
<dbReference type="InterPro" id="IPR056198">
    <property type="entry name" value="LBD_receptor"/>
</dbReference>
<keyword evidence="8" id="KW-0325">Glycoprotein</keyword>